<dbReference type="GO" id="GO:0016020">
    <property type="term" value="C:membrane"/>
    <property type="evidence" value="ECO:0007669"/>
    <property type="project" value="UniProtKB-SubCell"/>
</dbReference>
<evidence type="ECO:0000256" key="9">
    <source>
        <dbReference type="ARBA" id="ARBA00023136"/>
    </source>
</evidence>
<dbReference type="InterPro" id="IPR001873">
    <property type="entry name" value="ENaC"/>
</dbReference>
<protein>
    <submittedName>
        <fullName evidence="16">Acid-sensing ion channel 1-like</fullName>
    </submittedName>
</protein>
<sequence>MGFIQIFKDFANWSTVGGVPHIANAETKTFPTVTVCNLNPYKYSTVKSDPNFTNIKRLMDKYTSAVQKSLSSEDEYGFYDIMSDSYERDARALDALMLEAAMMDETQKVLATYSYDELITDCMFSGKKCIHKMSSYRVFEILENPDISRDSQNRRSRDKKIARDDKRSMRKLTSDLTISPTSMRRIVKHELRFQPHKIRRAHMLTEKMKVNRYEKSKKTPKHRSAEPWLKRALHCQHDIQ</sequence>
<proteinExistence type="inferred from homology"/>
<keyword evidence="6" id="KW-1133">Transmembrane helix</keyword>
<evidence type="ECO:0000313" key="16">
    <source>
        <dbReference type="WBParaSite" id="Hba_19150"/>
    </source>
</evidence>
<evidence type="ECO:0000256" key="4">
    <source>
        <dbReference type="ARBA" id="ARBA00022461"/>
    </source>
</evidence>
<comment type="subcellular location">
    <subcellularLocation>
        <location evidence="1">Membrane</location>
        <topology evidence="1">Multi-pass membrane protein</topology>
    </subcellularLocation>
</comment>
<evidence type="ECO:0000313" key="15">
    <source>
        <dbReference type="Proteomes" id="UP000095283"/>
    </source>
</evidence>
<dbReference type="AlphaFoldDB" id="A0A1I7XNQ0"/>
<feature type="compositionally biased region" description="Basic and acidic residues" evidence="14">
    <location>
        <begin position="149"/>
        <end position="167"/>
    </location>
</feature>
<evidence type="ECO:0000256" key="14">
    <source>
        <dbReference type="SAM" id="MobiDB-lite"/>
    </source>
</evidence>
<keyword evidence="11 13" id="KW-0739">Sodium transport</keyword>
<evidence type="ECO:0000256" key="2">
    <source>
        <dbReference type="ARBA" id="ARBA00007193"/>
    </source>
</evidence>
<keyword evidence="7" id="KW-0915">Sodium</keyword>
<evidence type="ECO:0000256" key="5">
    <source>
        <dbReference type="ARBA" id="ARBA00022692"/>
    </source>
</evidence>
<keyword evidence="12 13" id="KW-0407">Ion channel</keyword>
<evidence type="ECO:0000256" key="3">
    <source>
        <dbReference type="ARBA" id="ARBA00022448"/>
    </source>
</evidence>
<keyword evidence="9" id="KW-0472">Membrane</keyword>
<comment type="similarity">
    <text evidence="2 13">Belongs to the amiloride-sensitive sodium channel (TC 1.A.6) family.</text>
</comment>
<evidence type="ECO:0000256" key="12">
    <source>
        <dbReference type="ARBA" id="ARBA00023303"/>
    </source>
</evidence>
<evidence type="ECO:0000256" key="1">
    <source>
        <dbReference type="ARBA" id="ARBA00004141"/>
    </source>
</evidence>
<dbReference type="PRINTS" id="PR01078">
    <property type="entry name" value="AMINACHANNEL"/>
</dbReference>
<evidence type="ECO:0000256" key="6">
    <source>
        <dbReference type="ARBA" id="ARBA00022989"/>
    </source>
</evidence>
<dbReference type="WBParaSite" id="Hba_19150">
    <property type="protein sequence ID" value="Hba_19150"/>
    <property type="gene ID" value="Hba_19150"/>
</dbReference>
<keyword evidence="10" id="KW-0325">Glycoprotein</keyword>
<evidence type="ECO:0000256" key="11">
    <source>
        <dbReference type="ARBA" id="ARBA00023201"/>
    </source>
</evidence>
<evidence type="ECO:0000256" key="7">
    <source>
        <dbReference type="ARBA" id="ARBA00023053"/>
    </source>
</evidence>
<evidence type="ECO:0000256" key="13">
    <source>
        <dbReference type="RuleBase" id="RU000679"/>
    </source>
</evidence>
<organism evidence="15 16">
    <name type="scientific">Heterorhabditis bacteriophora</name>
    <name type="common">Entomopathogenic nematode worm</name>
    <dbReference type="NCBI Taxonomy" id="37862"/>
    <lineage>
        <taxon>Eukaryota</taxon>
        <taxon>Metazoa</taxon>
        <taxon>Ecdysozoa</taxon>
        <taxon>Nematoda</taxon>
        <taxon>Chromadorea</taxon>
        <taxon>Rhabditida</taxon>
        <taxon>Rhabditina</taxon>
        <taxon>Rhabditomorpha</taxon>
        <taxon>Strongyloidea</taxon>
        <taxon>Heterorhabditidae</taxon>
        <taxon>Heterorhabditis</taxon>
    </lineage>
</organism>
<evidence type="ECO:0000256" key="8">
    <source>
        <dbReference type="ARBA" id="ARBA00023065"/>
    </source>
</evidence>
<accession>A0A1I7XNQ0</accession>
<dbReference type="PANTHER" id="PTHR46068:SF1">
    <property type="entry name" value="TRANSPOSASE IS30-LIKE HTH DOMAIN-CONTAINING PROTEIN"/>
    <property type="match status" value="1"/>
</dbReference>
<name>A0A1I7XNQ0_HETBA</name>
<keyword evidence="15" id="KW-1185">Reference proteome</keyword>
<dbReference type="GO" id="GO:0005272">
    <property type="term" value="F:sodium channel activity"/>
    <property type="evidence" value="ECO:0007669"/>
    <property type="project" value="UniProtKB-KW"/>
</dbReference>
<keyword evidence="5 13" id="KW-0812">Transmembrane</keyword>
<keyword evidence="3 13" id="KW-0813">Transport</keyword>
<dbReference type="Proteomes" id="UP000095283">
    <property type="component" value="Unplaced"/>
</dbReference>
<keyword evidence="8 13" id="KW-0406">Ion transport</keyword>
<evidence type="ECO:0000256" key="10">
    <source>
        <dbReference type="ARBA" id="ARBA00023180"/>
    </source>
</evidence>
<feature type="region of interest" description="Disordered" evidence="14">
    <location>
        <begin position="149"/>
        <end position="169"/>
    </location>
</feature>
<dbReference type="PANTHER" id="PTHR46068">
    <property type="entry name" value="PROTEIN CBG27172"/>
    <property type="match status" value="1"/>
</dbReference>
<reference evidence="16" key="1">
    <citation type="submission" date="2016-11" db="UniProtKB">
        <authorList>
            <consortium name="WormBaseParasite"/>
        </authorList>
    </citation>
    <scope>IDENTIFICATION</scope>
</reference>
<dbReference type="Pfam" id="PF00858">
    <property type="entry name" value="ASC"/>
    <property type="match status" value="1"/>
</dbReference>
<keyword evidence="4 13" id="KW-0894">Sodium channel</keyword>